<gene>
    <name evidence="2" type="ORF">DD237_001012</name>
</gene>
<reference evidence="2 3" key="1">
    <citation type="submission" date="2018-06" db="EMBL/GenBank/DDBJ databases">
        <title>Comparative genomics of downy mildews reveals potential adaptations to biotrophy.</title>
        <authorList>
            <person name="Fletcher K."/>
            <person name="Klosterman S.J."/>
            <person name="Derevnina L."/>
            <person name="Martin F."/>
            <person name="Koike S."/>
            <person name="Reyes Chin-Wo S."/>
            <person name="Mou B."/>
            <person name="Michelmore R."/>
        </authorList>
    </citation>
    <scope>NUCLEOTIDE SEQUENCE [LARGE SCALE GENOMIC DNA]</scope>
    <source>
        <strain evidence="2 3">R13</strain>
    </source>
</reference>
<dbReference type="AlphaFoldDB" id="A0A3R7XSH1"/>
<dbReference type="Proteomes" id="UP000286097">
    <property type="component" value="Unassembled WGS sequence"/>
</dbReference>
<dbReference type="VEuPathDB" id="FungiDB:DD237_001012"/>
<keyword evidence="1" id="KW-0175">Coiled coil</keyword>
<sequence length="114" mass="13036">MKDAKMKEEEKNGELEERTEIEENKMEVKERKIKIKEKEIVQIVVEKEESVEKDEVGKNGVKKNEAKTDEVETAVASLKDVTNEYVAGSIVKDCVGNEEQRYGSSHVYTEKGEK</sequence>
<evidence type="ECO:0000313" key="3">
    <source>
        <dbReference type="Proteomes" id="UP000286097"/>
    </source>
</evidence>
<protein>
    <submittedName>
        <fullName evidence="2">Uncharacterized protein</fullName>
    </submittedName>
</protein>
<feature type="coiled-coil region" evidence="1">
    <location>
        <begin position="4"/>
        <end position="39"/>
    </location>
</feature>
<comment type="caution">
    <text evidence="2">The sequence shown here is derived from an EMBL/GenBank/DDBJ whole genome shotgun (WGS) entry which is preliminary data.</text>
</comment>
<dbReference type="EMBL" id="QKXF01000332">
    <property type="protein sequence ID" value="RQM12409.1"/>
    <property type="molecule type" value="Genomic_DNA"/>
</dbReference>
<accession>A0A3R7XSH1</accession>
<name>A0A3R7XSH1_9STRA</name>
<organism evidence="2 3">
    <name type="scientific">Peronospora effusa</name>
    <dbReference type="NCBI Taxonomy" id="542832"/>
    <lineage>
        <taxon>Eukaryota</taxon>
        <taxon>Sar</taxon>
        <taxon>Stramenopiles</taxon>
        <taxon>Oomycota</taxon>
        <taxon>Peronosporomycetes</taxon>
        <taxon>Peronosporales</taxon>
        <taxon>Peronosporaceae</taxon>
        <taxon>Peronospora</taxon>
    </lineage>
</organism>
<proteinExistence type="predicted"/>
<evidence type="ECO:0000313" key="2">
    <source>
        <dbReference type="EMBL" id="RQM12409.1"/>
    </source>
</evidence>
<evidence type="ECO:0000256" key="1">
    <source>
        <dbReference type="SAM" id="Coils"/>
    </source>
</evidence>